<dbReference type="InterPro" id="IPR035906">
    <property type="entry name" value="MetI-like_sf"/>
</dbReference>
<proteinExistence type="predicted"/>
<dbReference type="RefSeq" id="WP_262686937.1">
    <property type="nucleotide sequence ID" value="NZ_JAOQIO010000098.1"/>
</dbReference>
<sequence>MKKKWSLFSAVNVVVLLFVAVVTIYPFLYMLSISLSKDIFVLRGEVTLFPKGLNFDMYTMVLSDPRIMRAYGNTILYVGLGTLISLVITAMGAYSLSKKRMVFHKGFTLIIIFTMFFSGGMIPTFLVVKSFGLMDTLWAMVLPGAVNSFNLLVMRTFFQNVPVELEESGTMDGLTDFGIFIRIVIPLSQAAFATIGLYYAVALWNNFTLPFLYLTDEKLFPLQVVLRSIVLAGASGYGESTGIGGDNVIVEESLKYTVIMVATLPILMIYPFLQKYFVKGALIGAVKG</sequence>
<name>A0ABT2UND0_9BACL</name>
<keyword evidence="2" id="KW-0813">Transport</keyword>
<dbReference type="Proteomes" id="UP001652445">
    <property type="component" value="Unassembled WGS sequence"/>
</dbReference>
<comment type="caution">
    <text evidence="9">The sequence shown here is derived from an EMBL/GenBank/DDBJ whole genome shotgun (WGS) entry which is preliminary data.</text>
</comment>
<feature type="transmembrane region" description="Helical" evidence="7">
    <location>
        <begin position="138"/>
        <end position="158"/>
    </location>
</feature>
<dbReference type="EMBL" id="JAOQIO010000098">
    <property type="protein sequence ID" value="MCU6796087.1"/>
    <property type="molecule type" value="Genomic_DNA"/>
</dbReference>
<dbReference type="PANTHER" id="PTHR43744:SF9">
    <property type="entry name" value="POLYGALACTURONAN_RHAMNOGALACTURONAN TRANSPORT SYSTEM PERMEASE PROTEIN YTCP"/>
    <property type="match status" value="1"/>
</dbReference>
<protein>
    <submittedName>
        <fullName evidence="9">Carbohydrate ABC transporter permease</fullName>
    </submittedName>
</protein>
<dbReference type="SUPFAM" id="SSF161098">
    <property type="entry name" value="MetI-like"/>
    <property type="match status" value="1"/>
</dbReference>
<keyword evidence="3" id="KW-1003">Cell membrane</keyword>
<dbReference type="CDD" id="cd06261">
    <property type="entry name" value="TM_PBP2"/>
    <property type="match status" value="1"/>
</dbReference>
<evidence type="ECO:0000256" key="2">
    <source>
        <dbReference type="ARBA" id="ARBA00022448"/>
    </source>
</evidence>
<evidence type="ECO:0000256" key="7">
    <source>
        <dbReference type="SAM" id="Phobius"/>
    </source>
</evidence>
<comment type="subcellular location">
    <subcellularLocation>
        <location evidence="1">Cell membrane</location>
        <topology evidence="1">Multi-pass membrane protein</topology>
    </subcellularLocation>
</comment>
<keyword evidence="5 7" id="KW-1133">Transmembrane helix</keyword>
<feature type="transmembrane region" description="Helical" evidence="7">
    <location>
        <begin position="179"/>
        <end position="201"/>
    </location>
</feature>
<feature type="transmembrane region" description="Helical" evidence="7">
    <location>
        <begin position="254"/>
        <end position="273"/>
    </location>
</feature>
<feature type="transmembrane region" description="Helical" evidence="7">
    <location>
        <begin position="75"/>
        <end position="94"/>
    </location>
</feature>
<dbReference type="Gene3D" id="1.10.3720.10">
    <property type="entry name" value="MetI-like"/>
    <property type="match status" value="1"/>
</dbReference>
<feature type="transmembrane region" description="Helical" evidence="7">
    <location>
        <begin position="7"/>
        <end position="28"/>
    </location>
</feature>
<evidence type="ECO:0000256" key="1">
    <source>
        <dbReference type="ARBA" id="ARBA00004651"/>
    </source>
</evidence>
<reference evidence="9 10" key="1">
    <citation type="submission" date="2022-09" db="EMBL/GenBank/DDBJ databases">
        <authorList>
            <person name="Han X.L."/>
            <person name="Wang Q."/>
            <person name="Lu T."/>
        </authorList>
    </citation>
    <scope>NUCLEOTIDE SEQUENCE [LARGE SCALE GENOMIC DNA]</scope>
    <source>
        <strain evidence="9 10">WQ 127069</strain>
    </source>
</reference>
<gene>
    <name evidence="9" type="ORF">OB236_28600</name>
</gene>
<evidence type="ECO:0000259" key="8">
    <source>
        <dbReference type="PROSITE" id="PS50928"/>
    </source>
</evidence>
<keyword evidence="4 7" id="KW-0812">Transmembrane</keyword>
<evidence type="ECO:0000313" key="10">
    <source>
        <dbReference type="Proteomes" id="UP001652445"/>
    </source>
</evidence>
<organism evidence="9 10">
    <name type="scientific">Paenibacillus baimaensis</name>
    <dbReference type="NCBI Taxonomy" id="2982185"/>
    <lineage>
        <taxon>Bacteria</taxon>
        <taxon>Bacillati</taxon>
        <taxon>Bacillota</taxon>
        <taxon>Bacilli</taxon>
        <taxon>Bacillales</taxon>
        <taxon>Paenibacillaceae</taxon>
        <taxon>Paenibacillus</taxon>
    </lineage>
</organism>
<dbReference type="PANTHER" id="PTHR43744">
    <property type="entry name" value="ABC TRANSPORTER PERMEASE PROTEIN MG189-RELATED-RELATED"/>
    <property type="match status" value="1"/>
</dbReference>
<dbReference type="PROSITE" id="PS50928">
    <property type="entry name" value="ABC_TM1"/>
    <property type="match status" value="1"/>
</dbReference>
<evidence type="ECO:0000256" key="4">
    <source>
        <dbReference type="ARBA" id="ARBA00022692"/>
    </source>
</evidence>
<feature type="domain" description="ABC transmembrane type-1" evidence="8">
    <location>
        <begin position="71"/>
        <end position="267"/>
    </location>
</feature>
<accession>A0ABT2UND0</accession>
<keyword evidence="10" id="KW-1185">Reference proteome</keyword>
<feature type="transmembrane region" description="Helical" evidence="7">
    <location>
        <begin position="106"/>
        <end position="126"/>
    </location>
</feature>
<evidence type="ECO:0000256" key="5">
    <source>
        <dbReference type="ARBA" id="ARBA00022989"/>
    </source>
</evidence>
<evidence type="ECO:0000313" key="9">
    <source>
        <dbReference type="EMBL" id="MCU6796087.1"/>
    </source>
</evidence>
<evidence type="ECO:0000256" key="6">
    <source>
        <dbReference type="ARBA" id="ARBA00023136"/>
    </source>
</evidence>
<dbReference type="InterPro" id="IPR000515">
    <property type="entry name" value="MetI-like"/>
</dbReference>
<evidence type="ECO:0000256" key="3">
    <source>
        <dbReference type="ARBA" id="ARBA00022475"/>
    </source>
</evidence>
<keyword evidence="6 7" id="KW-0472">Membrane</keyword>